<gene>
    <name evidence="2" type="ORF">PSI9734_00077</name>
</gene>
<dbReference type="RefSeq" id="WP_173919148.1">
    <property type="nucleotide sequence ID" value="NZ_CADCXY010000001.1"/>
</dbReference>
<proteinExistence type="predicted"/>
<dbReference type="EMBL" id="CADCXY010000001">
    <property type="protein sequence ID" value="CAB0149513.1"/>
    <property type="molecule type" value="Genomic_DNA"/>
</dbReference>
<evidence type="ECO:0000256" key="1">
    <source>
        <dbReference type="SAM" id="SignalP"/>
    </source>
</evidence>
<keyword evidence="1" id="KW-0732">Signal</keyword>
<accession>A0A6S6WK46</accession>
<organism evidence="2 3">
    <name type="scientific">Pseudidiomarina piscicola</name>
    <dbReference type="NCBI Taxonomy" id="2614830"/>
    <lineage>
        <taxon>Bacteria</taxon>
        <taxon>Pseudomonadati</taxon>
        <taxon>Pseudomonadota</taxon>
        <taxon>Gammaproteobacteria</taxon>
        <taxon>Alteromonadales</taxon>
        <taxon>Idiomarinaceae</taxon>
        <taxon>Pseudidiomarina</taxon>
    </lineage>
</organism>
<dbReference type="PROSITE" id="PS51257">
    <property type="entry name" value="PROKAR_LIPOPROTEIN"/>
    <property type="match status" value="1"/>
</dbReference>
<name>A0A6S6WK46_9GAMM</name>
<protein>
    <recommendedName>
        <fullName evidence="4">Lipoprotein</fullName>
    </recommendedName>
</protein>
<evidence type="ECO:0000313" key="3">
    <source>
        <dbReference type="Proteomes" id="UP000481517"/>
    </source>
</evidence>
<keyword evidence="3" id="KW-1185">Reference proteome</keyword>
<evidence type="ECO:0000313" key="2">
    <source>
        <dbReference type="EMBL" id="CAB0149513.1"/>
    </source>
</evidence>
<feature type="chain" id="PRO_5029022034" description="Lipoprotein" evidence="1">
    <location>
        <begin position="21"/>
        <end position="232"/>
    </location>
</feature>
<reference evidence="2 3" key="1">
    <citation type="submission" date="2020-02" db="EMBL/GenBank/DDBJ databases">
        <authorList>
            <person name="Rodrigo-Torres L."/>
            <person name="Arahal R. D."/>
            <person name="Lucena T."/>
        </authorList>
    </citation>
    <scope>NUCLEOTIDE SEQUENCE [LARGE SCALE GENOMIC DNA]</scope>
    <source>
        <strain evidence="2 3">CECT 9734</strain>
    </source>
</reference>
<dbReference type="Proteomes" id="UP000481517">
    <property type="component" value="Unassembled WGS sequence"/>
</dbReference>
<feature type="signal peptide" evidence="1">
    <location>
        <begin position="1"/>
        <end position="20"/>
    </location>
</feature>
<sequence length="232" mass="25986">MKHLVTAAMLALLSSGCVEAKPEQTLSEHVAQQLRERVDQRYDASLSYAAFELNTLTAELVVTDVGVKTRVAALDDGLNQLLWAEHLRLTGDWLSQQRNQLQLDSALISNAQLTIAYYGSGQSNLHTLIDNVQAQLPVHRASEEVLWQVDKVMLEDVVVNLFDQGRPLVSVKLARLELPPLHSQQTSQQWVDSVLGPLLEQLIQQVMRGDNETMTVDMPALMQFAWREMGAF</sequence>
<evidence type="ECO:0008006" key="4">
    <source>
        <dbReference type="Google" id="ProtNLM"/>
    </source>
</evidence>
<dbReference type="AlphaFoldDB" id="A0A6S6WK46"/>